<dbReference type="InterPro" id="IPR032675">
    <property type="entry name" value="LRR_dom_sf"/>
</dbReference>
<dbReference type="Gene3D" id="3.80.10.10">
    <property type="entry name" value="Ribonuclease Inhibitor"/>
    <property type="match status" value="1"/>
</dbReference>
<name>A0ABR1SMQ5_9PEZI</name>
<gene>
    <name evidence="1" type="ORF">PG993_010587</name>
</gene>
<organism evidence="1 2">
    <name type="scientific">Apiospora rasikravindrae</name>
    <dbReference type="NCBI Taxonomy" id="990691"/>
    <lineage>
        <taxon>Eukaryota</taxon>
        <taxon>Fungi</taxon>
        <taxon>Dikarya</taxon>
        <taxon>Ascomycota</taxon>
        <taxon>Pezizomycotina</taxon>
        <taxon>Sordariomycetes</taxon>
        <taxon>Xylariomycetidae</taxon>
        <taxon>Amphisphaeriales</taxon>
        <taxon>Apiosporaceae</taxon>
        <taxon>Apiospora</taxon>
    </lineage>
</organism>
<evidence type="ECO:0000313" key="2">
    <source>
        <dbReference type="Proteomes" id="UP001444661"/>
    </source>
</evidence>
<protein>
    <submittedName>
        <fullName evidence="1">Uncharacterized protein</fullName>
    </submittedName>
</protein>
<evidence type="ECO:0000313" key="1">
    <source>
        <dbReference type="EMBL" id="KAK8035592.1"/>
    </source>
</evidence>
<proteinExistence type="predicted"/>
<dbReference type="Proteomes" id="UP001444661">
    <property type="component" value="Unassembled WGS sequence"/>
</dbReference>
<keyword evidence="2" id="KW-1185">Reference proteome</keyword>
<accession>A0ABR1SMQ5</accession>
<dbReference type="EMBL" id="JAQQWK010000009">
    <property type="protein sequence ID" value="KAK8035592.1"/>
    <property type="molecule type" value="Genomic_DNA"/>
</dbReference>
<comment type="caution">
    <text evidence="1">The sequence shown here is derived from an EMBL/GenBank/DDBJ whole genome shotgun (WGS) entry which is preliminary data.</text>
</comment>
<dbReference type="SUPFAM" id="SSF52047">
    <property type="entry name" value="RNI-like"/>
    <property type="match status" value="1"/>
</dbReference>
<reference evidence="1 2" key="1">
    <citation type="submission" date="2023-01" db="EMBL/GenBank/DDBJ databases">
        <title>Analysis of 21 Apiospora genomes using comparative genomics revels a genus with tremendous synthesis potential of carbohydrate active enzymes and secondary metabolites.</title>
        <authorList>
            <person name="Sorensen T."/>
        </authorList>
    </citation>
    <scope>NUCLEOTIDE SEQUENCE [LARGE SCALE GENOMIC DNA]</scope>
    <source>
        <strain evidence="1 2">CBS 33761</strain>
    </source>
</reference>
<sequence length="367" mass="41627">MRANVQGPLLASDKDHDLDLLKEWRPTGLGERERPPCCNHVRQVIIGDCKHGGLHSEDTYVGRFTEEASRNWKYLESVELHLTDTILTGNDRTLAENIGFCENLKALKLCGACDSWPSEVHYAEYAPLAIVRGLEHLTVNNLSGKIPYEILWSILGNSAATLRGLMMRFIPHGNLTFMFKELAFSNLQSVGLDCDWEPEEEDMLDSLFTAIDFPNLAKLALYIPPVEISRRLTHLFRTVPEDVQPKLRTLVIEMYATRHHALVDRWHAVMRFIASFHTLTGLEIPNNVHYKLDTTIDPAFSDIQLRVILVHKGLETLDISYSGATVGYRCMLQSAETIRSIVSALPRLRVLKIAPEEGQMVRFRGRP</sequence>